<dbReference type="Gene3D" id="3.80.10.10">
    <property type="entry name" value="Ribonuclease Inhibitor"/>
    <property type="match status" value="1"/>
</dbReference>
<gene>
    <name evidence="1" type="ORF">BXZ70DRAFT_664531</name>
</gene>
<dbReference type="InterPro" id="IPR032675">
    <property type="entry name" value="LRR_dom_sf"/>
</dbReference>
<dbReference type="SUPFAM" id="SSF52047">
    <property type="entry name" value="RNI-like"/>
    <property type="match status" value="1"/>
</dbReference>
<dbReference type="AlphaFoldDB" id="A0A8K0UVM9"/>
<reference evidence="1" key="1">
    <citation type="journal article" date="2021" name="New Phytol.">
        <title>Evolutionary innovations through gain and loss of genes in the ectomycorrhizal Boletales.</title>
        <authorList>
            <person name="Wu G."/>
            <person name="Miyauchi S."/>
            <person name="Morin E."/>
            <person name="Kuo A."/>
            <person name="Drula E."/>
            <person name="Varga T."/>
            <person name="Kohler A."/>
            <person name="Feng B."/>
            <person name="Cao Y."/>
            <person name="Lipzen A."/>
            <person name="Daum C."/>
            <person name="Hundley H."/>
            <person name="Pangilinan J."/>
            <person name="Johnson J."/>
            <person name="Barry K."/>
            <person name="LaButti K."/>
            <person name="Ng V."/>
            <person name="Ahrendt S."/>
            <person name="Min B."/>
            <person name="Choi I.G."/>
            <person name="Park H."/>
            <person name="Plett J.M."/>
            <person name="Magnuson J."/>
            <person name="Spatafora J.W."/>
            <person name="Nagy L.G."/>
            <person name="Henrissat B."/>
            <person name="Grigoriev I.V."/>
            <person name="Yang Z.L."/>
            <person name="Xu J."/>
            <person name="Martin F.M."/>
        </authorList>
    </citation>
    <scope>NUCLEOTIDE SEQUENCE</scope>
    <source>
        <strain evidence="1">KKN 215</strain>
    </source>
</reference>
<protein>
    <recommendedName>
        <fullName evidence="3">F-box domain-containing protein</fullName>
    </recommendedName>
</protein>
<comment type="caution">
    <text evidence="1">The sequence shown here is derived from an EMBL/GenBank/DDBJ whole genome shotgun (WGS) entry which is preliminary data.</text>
</comment>
<name>A0A8K0UVM9_9AGAR</name>
<evidence type="ECO:0000313" key="2">
    <source>
        <dbReference type="Proteomes" id="UP000813824"/>
    </source>
</evidence>
<organism evidence="1 2">
    <name type="scientific">Cristinia sonorae</name>
    <dbReference type="NCBI Taxonomy" id="1940300"/>
    <lineage>
        <taxon>Eukaryota</taxon>
        <taxon>Fungi</taxon>
        <taxon>Dikarya</taxon>
        <taxon>Basidiomycota</taxon>
        <taxon>Agaricomycotina</taxon>
        <taxon>Agaricomycetes</taxon>
        <taxon>Agaricomycetidae</taxon>
        <taxon>Agaricales</taxon>
        <taxon>Pleurotineae</taxon>
        <taxon>Stephanosporaceae</taxon>
        <taxon>Cristinia</taxon>
    </lineage>
</organism>
<evidence type="ECO:0008006" key="3">
    <source>
        <dbReference type="Google" id="ProtNLM"/>
    </source>
</evidence>
<dbReference type="Proteomes" id="UP000813824">
    <property type="component" value="Unassembled WGS sequence"/>
</dbReference>
<proteinExistence type="predicted"/>
<dbReference type="EMBL" id="JAEVFJ010000006">
    <property type="protein sequence ID" value="KAH8103812.1"/>
    <property type="molecule type" value="Genomic_DNA"/>
</dbReference>
<dbReference type="OrthoDB" id="2794562at2759"/>
<accession>A0A8K0UVM9</accession>
<evidence type="ECO:0000313" key="1">
    <source>
        <dbReference type="EMBL" id="KAH8103812.1"/>
    </source>
</evidence>
<keyword evidence="2" id="KW-1185">Reference proteome</keyword>
<sequence length="429" mass="47544">MAKTALVDSNYLQQLLHSGVFKQMEYDVPYALVWADGRYQAERIKTAPESSTPAKPLRLPAEIDDLVMVYLVGDLATLRSAALTCRAWLAAARQHIFRYVQIPDDRWCGPLLRAIRSSPVIASCIRTLQIGNPNLMSVKLSSCHSDYAIAFLSGLADSPDALPSLCCLELYFVAEVWDPKIIGKVARFTSVVSLSLIKCGLSADEICALLSAFPGLRHLKVEQCANVFDGRLKKTSLPRLHDPALLSLCIDDRGSMKDGLNTVLDYLLTSRSKRTLSSVKLVLGEDGVAAAGYFLAHMGDVLQHMEIGFWIVVDTVQQLITKALRSIDLRYNTNLRQLTLYDPTSPVTQHFLLDIRSRKIQQVTLRCSPKDVNVQTCASVVSSIFCAPNLQSLDRVRVLFDGEVEPKARAAFEGLEKGILEFGQWDSRA</sequence>